<dbReference type="EMBL" id="WBKG01000043">
    <property type="protein sequence ID" value="KAB1979253.1"/>
    <property type="molecule type" value="Genomic_DNA"/>
</dbReference>
<dbReference type="AlphaFoldDB" id="A0A7J5D511"/>
<keyword evidence="2" id="KW-1185">Reference proteome</keyword>
<organism evidence="1 2">
    <name type="scientific">Streptomyces triticiradicis</name>
    <dbReference type="NCBI Taxonomy" id="2651189"/>
    <lineage>
        <taxon>Bacteria</taxon>
        <taxon>Bacillati</taxon>
        <taxon>Actinomycetota</taxon>
        <taxon>Actinomycetes</taxon>
        <taxon>Kitasatosporales</taxon>
        <taxon>Streptomycetaceae</taxon>
        <taxon>Streptomyces</taxon>
    </lineage>
</organism>
<reference evidence="1 2" key="1">
    <citation type="submission" date="2019-09" db="EMBL/GenBank/DDBJ databases">
        <title>Isolation and identification of active actinomycetes.</title>
        <authorList>
            <person name="Yu Z."/>
            <person name="Han C."/>
            <person name="Yu B."/>
        </authorList>
    </citation>
    <scope>NUCLEOTIDE SEQUENCE [LARGE SCALE GENOMIC DNA]</scope>
    <source>
        <strain evidence="1 2">NEAU-H2</strain>
    </source>
</reference>
<accession>A0A7J5D511</accession>
<evidence type="ECO:0000313" key="1">
    <source>
        <dbReference type="EMBL" id="KAB1979253.1"/>
    </source>
</evidence>
<protein>
    <submittedName>
        <fullName evidence="1">Uncharacterized protein</fullName>
    </submittedName>
</protein>
<dbReference type="RefSeq" id="WP_151473703.1">
    <property type="nucleotide sequence ID" value="NZ_WBKG01000043.1"/>
</dbReference>
<proteinExistence type="predicted"/>
<name>A0A7J5D511_9ACTN</name>
<dbReference type="Proteomes" id="UP000442990">
    <property type="component" value="Unassembled WGS sequence"/>
</dbReference>
<comment type="caution">
    <text evidence="1">The sequence shown here is derived from an EMBL/GenBank/DDBJ whole genome shotgun (WGS) entry which is preliminary data.</text>
</comment>
<gene>
    <name evidence="1" type="ORF">F8144_36425</name>
</gene>
<sequence length="130" mass="13909">MTSTDTRPEQQLTAAIYDSLAQFQMTAQLSSLQHAQMRQYLAEHLAGALAAAGWTPEGEGRSKGIADAAAWLHETGETNAAYLLRTVDVPAAEETHVVADDSDDPEHTDDCPGCEAFTLTGHRAAKGAQR</sequence>
<evidence type="ECO:0000313" key="2">
    <source>
        <dbReference type="Proteomes" id="UP000442990"/>
    </source>
</evidence>